<dbReference type="Gene3D" id="3.40.50.300">
    <property type="entry name" value="P-loop containing nucleotide triphosphate hydrolases"/>
    <property type="match status" value="1"/>
</dbReference>
<evidence type="ECO:0000256" key="4">
    <source>
        <dbReference type="ARBA" id="ARBA00022777"/>
    </source>
</evidence>
<dbReference type="Proteomes" id="UP000034081">
    <property type="component" value="Unassembled WGS sequence"/>
</dbReference>
<dbReference type="GO" id="GO:0009165">
    <property type="term" value="P:nucleotide biosynthetic process"/>
    <property type="evidence" value="ECO:0007669"/>
    <property type="project" value="UniProtKB-KW"/>
</dbReference>
<dbReference type="InterPro" id="IPR027417">
    <property type="entry name" value="P-loop_NTPase"/>
</dbReference>
<dbReference type="GO" id="GO:0019205">
    <property type="term" value="F:nucleobase-containing compound kinase activity"/>
    <property type="evidence" value="ECO:0007669"/>
    <property type="project" value="InterPro"/>
</dbReference>
<keyword evidence="4" id="KW-0418">Kinase</keyword>
<organism evidence="5 6">
    <name type="scientific">Candidatus Woesebacteria bacterium GW2011_GWB1_38_8</name>
    <dbReference type="NCBI Taxonomy" id="1618570"/>
    <lineage>
        <taxon>Bacteria</taxon>
        <taxon>Candidatus Woeseibacteriota</taxon>
    </lineage>
</organism>
<comment type="caution">
    <text evidence="5">The sequence shown here is derived from an EMBL/GenBank/DDBJ whole genome shotgun (WGS) entry which is preliminary data.</text>
</comment>
<dbReference type="STRING" id="1618570.UT08_C0020G0010"/>
<name>A0A0G0P4N5_9BACT</name>
<evidence type="ECO:0008006" key="7">
    <source>
        <dbReference type="Google" id="ProtNLM"/>
    </source>
</evidence>
<evidence type="ECO:0000313" key="6">
    <source>
        <dbReference type="Proteomes" id="UP000034081"/>
    </source>
</evidence>
<dbReference type="SUPFAM" id="SSF52540">
    <property type="entry name" value="P-loop containing nucleoside triphosphate hydrolases"/>
    <property type="match status" value="1"/>
</dbReference>
<reference evidence="5 6" key="1">
    <citation type="journal article" date="2015" name="Nature">
        <title>rRNA introns, odd ribosomes, and small enigmatic genomes across a large radiation of phyla.</title>
        <authorList>
            <person name="Brown C.T."/>
            <person name="Hug L.A."/>
            <person name="Thomas B.C."/>
            <person name="Sharon I."/>
            <person name="Castelle C.J."/>
            <person name="Singh A."/>
            <person name="Wilkins M.J."/>
            <person name="Williams K.H."/>
            <person name="Banfield J.F."/>
        </authorList>
    </citation>
    <scope>NUCLEOTIDE SEQUENCE [LARGE SCALE GENOMIC DNA]</scope>
</reference>
<keyword evidence="1" id="KW-0808">Transferase</keyword>
<proteinExistence type="predicted"/>
<dbReference type="InterPro" id="IPR000850">
    <property type="entry name" value="Adenylat/UMP-CMP_kin"/>
</dbReference>
<protein>
    <recommendedName>
        <fullName evidence="7">Adenylate kinase</fullName>
    </recommendedName>
</protein>
<keyword evidence="2" id="KW-0545">Nucleotide biosynthesis</keyword>
<dbReference type="PANTHER" id="PTHR23359">
    <property type="entry name" value="NUCLEOTIDE KINASE"/>
    <property type="match status" value="1"/>
</dbReference>
<dbReference type="GO" id="GO:0005524">
    <property type="term" value="F:ATP binding"/>
    <property type="evidence" value="ECO:0007669"/>
    <property type="project" value="InterPro"/>
</dbReference>
<evidence type="ECO:0000256" key="3">
    <source>
        <dbReference type="ARBA" id="ARBA00022741"/>
    </source>
</evidence>
<sequence length="366" mass="42062">MKNLEFPIIGTRLQAPGAQVTGGQAKGSYKTFDISSPSGRKKYFEAKVGDEIKYISKYLENGSFIVYLLGKKNSGKGTYSKLVTEIFGEDKIAHVSVGDLVRETDDWKTFVKSGRFKKLERYYRGYVAFDDIVKSLSSRSTEKLLPTEFILALLKAHIDELKGKAIFIDGLPRAMDQISYSLYFRDIINYRQDPDFFALIDIPESVIDERMKYRVVCPRCQTSRNIKLLITSKIEYDKKAKEFYLVCDNPTCKGARMVRKEGDEKGLEPIRERLMNDEELIKTAFQLHGIPKILMRNHVPVAEADKYFDHYELTPEYSFKWDEKSKKVKVVEKPWTVKDDNGEECYSLLAPAVVVGFIKQISEVLL</sequence>
<gene>
    <name evidence="5" type="ORF">UT08_C0020G0010</name>
</gene>
<evidence type="ECO:0000313" key="5">
    <source>
        <dbReference type="EMBL" id="KKQ84261.1"/>
    </source>
</evidence>
<dbReference type="AlphaFoldDB" id="A0A0G0P4N5"/>
<accession>A0A0G0P4N5</accession>
<evidence type="ECO:0000256" key="1">
    <source>
        <dbReference type="ARBA" id="ARBA00022679"/>
    </source>
</evidence>
<dbReference type="EMBL" id="LBVL01000020">
    <property type="protein sequence ID" value="KKQ84261.1"/>
    <property type="molecule type" value="Genomic_DNA"/>
</dbReference>
<keyword evidence="3" id="KW-0547">Nucleotide-binding</keyword>
<evidence type="ECO:0000256" key="2">
    <source>
        <dbReference type="ARBA" id="ARBA00022727"/>
    </source>
</evidence>